<name>A0A1B4FZZ5_9BURK</name>
<evidence type="ECO:0000313" key="1">
    <source>
        <dbReference type="EMBL" id="AOJ09241.1"/>
    </source>
</evidence>
<dbReference type="Proteomes" id="UP000067711">
    <property type="component" value="Chromosome 1"/>
</dbReference>
<proteinExistence type="predicted"/>
<reference evidence="1 2" key="1">
    <citation type="submission" date="2015-12" db="EMBL/GenBank/DDBJ databases">
        <title>Diversity of Burkholderia near neighbor genomes.</title>
        <authorList>
            <person name="Sahl J."/>
            <person name="Wagner D."/>
            <person name="Keim P."/>
        </authorList>
    </citation>
    <scope>NUCLEOTIDE SEQUENCE [LARGE SCALE GENOMIC DNA]</scope>
    <source>
        <strain evidence="1 2">BDU8</strain>
    </source>
</reference>
<sequence length="318" mass="35879">MRKCRPSSLGRPPENRTPSPAGLAFFVKGACEGCAMNQDYCSWVPEPVRQECDRVCRLATPYSPREVEAARRLAADPRMEAFYGSASLKWPCGLNADAAWRLWFQAALSVTDRDEKGQREAVARQRENVSQLVRVLGDARELLNDIEREQVHAPISVPLEFTDILYLIEATAAHPGIVEPYDRARYEENARPRLDEIFSFNGSSACFIPSVVQVLTGLESIAFGLEAALESRQTIPWRGSFVADQLTSQKSSEVRTYVRTVDRAMWEIRWEFTNSDGAECWRLPDSLVALQCKVALGLNDLEGFVDRVRKGRMKPEDF</sequence>
<dbReference type="AlphaFoldDB" id="A0A1B4FZZ5"/>
<gene>
    <name evidence="1" type="ORF">WS71_17895</name>
</gene>
<evidence type="ECO:0000313" key="2">
    <source>
        <dbReference type="Proteomes" id="UP000067711"/>
    </source>
</evidence>
<organism evidence="1 2">
    <name type="scientific">Burkholderia mayonis</name>
    <dbReference type="NCBI Taxonomy" id="1385591"/>
    <lineage>
        <taxon>Bacteria</taxon>
        <taxon>Pseudomonadati</taxon>
        <taxon>Pseudomonadota</taxon>
        <taxon>Betaproteobacteria</taxon>
        <taxon>Burkholderiales</taxon>
        <taxon>Burkholderiaceae</taxon>
        <taxon>Burkholderia</taxon>
        <taxon>pseudomallei group</taxon>
    </lineage>
</organism>
<protein>
    <submittedName>
        <fullName evidence="1">Uncharacterized protein</fullName>
    </submittedName>
</protein>
<dbReference type="EMBL" id="CP013389">
    <property type="protein sequence ID" value="AOJ09241.1"/>
    <property type="molecule type" value="Genomic_DNA"/>
</dbReference>
<accession>A0A1B4FZZ5</accession>